<accession>A0A1S2XI18</accession>
<dbReference type="eggNOG" id="ENOG502S76W">
    <property type="taxonomic scope" value="Eukaryota"/>
</dbReference>
<name>A0A1S2XI18_CICAR</name>
<organism evidence="3 4">
    <name type="scientific">Cicer arietinum</name>
    <name type="common">Chickpea</name>
    <name type="synonym">Garbanzo</name>
    <dbReference type="NCBI Taxonomy" id="3827"/>
    <lineage>
        <taxon>Eukaryota</taxon>
        <taxon>Viridiplantae</taxon>
        <taxon>Streptophyta</taxon>
        <taxon>Embryophyta</taxon>
        <taxon>Tracheophyta</taxon>
        <taxon>Spermatophyta</taxon>
        <taxon>Magnoliopsida</taxon>
        <taxon>eudicotyledons</taxon>
        <taxon>Gunneridae</taxon>
        <taxon>Pentapetalae</taxon>
        <taxon>rosids</taxon>
        <taxon>fabids</taxon>
        <taxon>Fabales</taxon>
        <taxon>Fabaceae</taxon>
        <taxon>Papilionoideae</taxon>
        <taxon>50 kb inversion clade</taxon>
        <taxon>NPAAA clade</taxon>
        <taxon>Hologalegina</taxon>
        <taxon>IRL clade</taxon>
        <taxon>Cicereae</taxon>
        <taxon>Cicer</taxon>
    </lineage>
</organism>
<reference evidence="3" key="1">
    <citation type="journal article" date="2013" name="Nat. Biotechnol.">
        <title>Draft genome sequence of chickpea (Cicer arietinum) provides a resource for trait improvement.</title>
        <authorList>
            <person name="Varshney R.K."/>
            <person name="Song C."/>
            <person name="Saxena R.K."/>
            <person name="Azam S."/>
            <person name="Yu S."/>
            <person name="Sharpe A.G."/>
            <person name="Cannon S."/>
            <person name="Baek J."/>
            <person name="Rosen B.D."/>
            <person name="Tar'an B."/>
            <person name="Millan T."/>
            <person name="Zhang X."/>
            <person name="Ramsay L.D."/>
            <person name="Iwata A."/>
            <person name="Wang Y."/>
            <person name="Nelson W."/>
            <person name="Farmer A.D."/>
            <person name="Gaur P.M."/>
            <person name="Soderlund C."/>
            <person name="Penmetsa R.V."/>
            <person name="Xu C."/>
            <person name="Bharti A.K."/>
            <person name="He W."/>
            <person name="Winter P."/>
            <person name="Zhao S."/>
            <person name="Hane J.K."/>
            <person name="Carrasquilla-Garcia N."/>
            <person name="Condie J.A."/>
            <person name="Upadhyaya H.D."/>
            <person name="Luo M.C."/>
            <person name="Thudi M."/>
            <person name="Gowda C.L."/>
            <person name="Singh N.P."/>
            <person name="Lichtenzveig J."/>
            <person name="Gali K.K."/>
            <person name="Rubio J."/>
            <person name="Nadarajan N."/>
            <person name="Dolezel J."/>
            <person name="Bansal K.C."/>
            <person name="Xu X."/>
            <person name="Edwards D."/>
            <person name="Zhang G."/>
            <person name="Kahl G."/>
            <person name="Gil J."/>
            <person name="Singh K.B."/>
            <person name="Datta S.K."/>
            <person name="Jackson S.A."/>
            <person name="Wang J."/>
            <person name="Cook D.R."/>
        </authorList>
    </citation>
    <scope>NUCLEOTIDE SEQUENCE [LARGE SCALE GENOMIC DNA]</scope>
    <source>
        <strain evidence="3">cv. CDC Frontier</strain>
    </source>
</reference>
<dbReference type="OrthoDB" id="783284at2759"/>
<keyword evidence="2" id="KW-1133">Transmembrane helix</keyword>
<dbReference type="GeneID" id="101498545"/>
<evidence type="ECO:0000313" key="3">
    <source>
        <dbReference type="Proteomes" id="UP000087171"/>
    </source>
</evidence>
<proteinExistence type="predicted"/>
<keyword evidence="3" id="KW-1185">Reference proteome</keyword>
<dbReference type="AlphaFoldDB" id="A0A1S2XI18"/>
<dbReference type="Proteomes" id="UP000087171">
    <property type="component" value="Chromosome Ca1"/>
</dbReference>
<keyword evidence="2" id="KW-0472">Membrane</keyword>
<evidence type="ECO:0000256" key="2">
    <source>
        <dbReference type="SAM" id="Phobius"/>
    </source>
</evidence>
<feature type="transmembrane region" description="Helical" evidence="2">
    <location>
        <begin position="89"/>
        <end position="114"/>
    </location>
</feature>
<dbReference type="PaxDb" id="3827-XP_004488461.1"/>
<gene>
    <name evidence="4" type="primary">LOC101498545</name>
</gene>
<keyword evidence="2" id="KW-0812">Transmembrane</keyword>
<evidence type="ECO:0000313" key="4">
    <source>
        <dbReference type="RefSeq" id="XP_004488461.1"/>
    </source>
</evidence>
<feature type="compositionally biased region" description="Polar residues" evidence="1">
    <location>
        <begin position="57"/>
        <end position="67"/>
    </location>
</feature>
<protein>
    <submittedName>
        <fullName evidence="4">Uncharacterized protein LOC101498545</fullName>
    </submittedName>
</protein>
<dbReference type="KEGG" id="cam:101498545"/>
<sequence length="124" mass="13383">MASLRFSLISPARSLPHLKLGFPSKPQNPLISTLKTSFSTFRCISSRRLQTNQKLLTVSATNPNTGGEKSANEGSDVKETSNASQGPPLLTILAGIFVFFLVCWVIGSIGMWLISLIVNVPPPK</sequence>
<feature type="region of interest" description="Disordered" evidence="1">
    <location>
        <begin position="57"/>
        <end position="87"/>
    </location>
</feature>
<dbReference type="RefSeq" id="XP_004488461.1">
    <property type="nucleotide sequence ID" value="XM_004488404.3"/>
</dbReference>
<evidence type="ECO:0000256" key="1">
    <source>
        <dbReference type="SAM" id="MobiDB-lite"/>
    </source>
</evidence>
<reference evidence="4" key="2">
    <citation type="submission" date="2025-08" db="UniProtKB">
        <authorList>
            <consortium name="RefSeq"/>
        </authorList>
    </citation>
    <scope>IDENTIFICATION</scope>
    <source>
        <tissue evidence="4">Etiolated seedlings</tissue>
    </source>
</reference>